<organism evidence="2 3">
    <name type="scientific">Nannochloropsis gaditana</name>
    <dbReference type="NCBI Taxonomy" id="72520"/>
    <lineage>
        <taxon>Eukaryota</taxon>
        <taxon>Sar</taxon>
        <taxon>Stramenopiles</taxon>
        <taxon>Ochrophyta</taxon>
        <taxon>Eustigmatophyceae</taxon>
        <taxon>Eustigmatales</taxon>
        <taxon>Monodopsidaceae</taxon>
        <taxon>Nannochloropsis</taxon>
    </lineage>
</organism>
<name>W7TX97_9STRA</name>
<reference evidence="2 3" key="1">
    <citation type="journal article" date="2014" name="Mol. Plant">
        <title>Chromosome Scale Genome Assembly and Transcriptome Profiling of Nannochloropsis gaditana in Nitrogen Depletion.</title>
        <authorList>
            <person name="Corteggiani Carpinelli E."/>
            <person name="Telatin A."/>
            <person name="Vitulo N."/>
            <person name="Forcato C."/>
            <person name="D'Angelo M."/>
            <person name="Schiavon R."/>
            <person name="Vezzi A."/>
            <person name="Giacometti G.M."/>
            <person name="Morosinotto T."/>
            <person name="Valle G."/>
        </authorList>
    </citation>
    <scope>NUCLEOTIDE SEQUENCE [LARGE SCALE GENOMIC DNA]</scope>
    <source>
        <strain evidence="2 3">B-31</strain>
    </source>
</reference>
<proteinExistence type="predicted"/>
<feature type="compositionally biased region" description="Pro residues" evidence="1">
    <location>
        <begin position="18"/>
        <end position="27"/>
    </location>
</feature>
<evidence type="ECO:0000313" key="3">
    <source>
        <dbReference type="Proteomes" id="UP000019335"/>
    </source>
</evidence>
<dbReference type="AlphaFoldDB" id="W7TX97"/>
<protein>
    <submittedName>
        <fullName evidence="2">Uncharacterized protein</fullName>
    </submittedName>
</protein>
<feature type="region of interest" description="Disordered" evidence="1">
    <location>
        <begin position="1"/>
        <end position="36"/>
    </location>
</feature>
<accession>W7TX97</accession>
<gene>
    <name evidence="2" type="ORF">Naga_102358g1</name>
</gene>
<evidence type="ECO:0000256" key="1">
    <source>
        <dbReference type="SAM" id="MobiDB-lite"/>
    </source>
</evidence>
<sequence length="87" mass="9788">MEVFHTLRSNSSPASPSSAPPSRPPSRFPSLLEEEGEREAIVDEEASFSSSPSSSSLPSFLLTPYDRLRYVTLMIRYCPQGLYDYLR</sequence>
<dbReference type="EMBL" id="AZIL01000958">
    <property type="protein sequence ID" value="EWM25281.1"/>
    <property type="molecule type" value="Genomic_DNA"/>
</dbReference>
<comment type="caution">
    <text evidence="2">The sequence shown here is derived from an EMBL/GenBank/DDBJ whole genome shotgun (WGS) entry which is preliminary data.</text>
</comment>
<feature type="compositionally biased region" description="Low complexity" evidence="1">
    <location>
        <begin position="8"/>
        <end position="17"/>
    </location>
</feature>
<keyword evidence="3" id="KW-1185">Reference proteome</keyword>
<evidence type="ECO:0000313" key="2">
    <source>
        <dbReference type="EMBL" id="EWM25281.1"/>
    </source>
</evidence>
<dbReference type="Proteomes" id="UP000019335">
    <property type="component" value="Chromosome 11"/>
</dbReference>